<dbReference type="SUPFAM" id="SSF51735">
    <property type="entry name" value="NAD(P)-binding Rossmann-fold domains"/>
    <property type="match status" value="1"/>
</dbReference>
<evidence type="ECO:0000313" key="3">
    <source>
        <dbReference type="Proteomes" id="UP000326757"/>
    </source>
</evidence>
<reference evidence="2 3" key="1">
    <citation type="submission" date="2019-06" db="EMBL/GenBank/DDBJ databases">
        <title>Genome Sequence of the Brown Rot Fungal Pathogen Monilinia laxa.</title>
        <authorList>
            <person name="De Miccolis Angelini R.M."/>
            <person name="Landi L."/>
            <person name="Abate D."/>
            <person name="Pollastro S."/>
            <person name="Romanazzi G."/>
            <person name="Faretra F."/>
        </authorList>
    </citation>
    <scope>NUCLEOTIDE SEQUENCE [LARGE SCALE GENOMIC DNA]</scope>
    <source>
        <strain evidence="2 3">Mlax316</strain>
    </source>
</reference>
<protein>
    <submittedName>
        <fullName evidence="2">Uncharacterized protein</fullName>
    </submittedName>
</protein>
<dbReference type="AlphaFoldDB" id="A0A5N6KEH7"/>
<organism evidence="2 3">
    <name type="scientific">Monilinia laxa</name>
    <name type="common">Brown rot fungus</name>
    <name type="synonym">Sclerotinia laxa</name>
    <dbReference type="NCBI Taxonomy" id="61186"/>
    <lineage>
        <taxon>Eukaryota</taxon>
        <taxon>Fungi</taxon>
        <taxon>Dikarya</taxon>
        <taxon>Ascomycota</taxon>
        <taxon>Pezizomycotina</taxon>
        <taxon>Leotiomycetes</taxon>
        <taxon>Helotiales</taxon>
        <taxon>Sclerotiniaceae</taxon>
        <taxon>Monilinia</taxon>
    </lineage>
</organism>
<dbReference type="PANTHER" id="PTHR47534">
    <property type="entry name" value="YALI0E05731P"/>
    <property type="match status" value="1"/>
</dbReference>
<sequence>MVKLSQVINSNQTLQSLPPGLVSVFVGASHEFERATIRTFAKYQNAPRIYIIDSWAHQSNPISSFVKELETINPAGAYKTFNVRIGLLSEVERVCDEIKKLEGQVDLLVMSCGFMRLPSRRDRSVYEEKHLSDDQARGGIPFEISLQFYNRQHFITKLLPLLAKSRCPRIISLLVPGNDNPLYFETLESSKSYLDSGSISHATSLLFSEYAKTYPEVTFINAFPGVLSSDTWDTMIAPAQGISWYPAEILKWTLPPLFKNLICIPTEEVGERIVFLATSVRYPPGKEKRDEGKVAGWAECPPGWRIAVAKAMIMRDGRGNGVFRINEQGEAYEESEVLSRYLEQEEGKWLLEHTEEVFGRIPNAERVLDEDSESSESGD</sequence>
<keyword evidence="3" id="KW-1185">Reference proteome</keyword>
<name>A0A5N6KEH7_MONLA</name>
<dbReference type="Proteomes" id="UP000326757">
    <property type="component" value="Unassembled WGS sequence"/>
</dbReference>
<dbReference type="EMBL" id="VIGI01000003">
    <property type="protein sequence ID" value="KAB8302092.1"/>
    <property type="molecule type" value="Genomic_DNA"/>
</dbReference>
<comment type="caution">
    <text evidence="2">The sequence shown here is derived from an EMBL/GenBank/DDBJ whole genome shotgun (WGS) entry which is preliminary data.</text>
</comment>
<gene>
    <name evidence="2" type="ORF">EYC80_005543</name>
</gene>
<dbReference type="PANTHER" id="PTHR47534:SF3">
    <property type="entry name" value="ALCOHOL DEHYDROGENASE-LIKE C-TERMINAL DOMAIN-CONTAINING PROTEIN"/>
    <property type="match status" value="1"/>
</dbReference>
<dbReference type="OrthoDB" id="2898509at2759"/>
<evidence type="ECO:0000313" key="2">
    <source>
        <dbReference type="EMBL" id="KAB8302092.1"/>
    </source>
</evidence>
<keyword evidence="1" id="KW-0560">Oxidoreductase</keyword>
<dbReference type="GO" id="GO:0016491">
    <property type="term" value="F:oxidoreductase activity"/>
    <property type="evidence" value="ECO:0007669"/>
    <property type="project" value="UniProtKB-KW"/>
</dbReference>
<dbReference type="InterPro" id="IPR052228">
    <property type="entry name" value="Sec_Metab_Biosynth_Oxidored"/>
</dbReference>
<dbReference type="Gene3D" id="3.40.50.720">
    <property type="entry name" value="NAD(P)-binding Rossmann-like Domain"/>
    <property type="match status" value="1"/>
</dbReference>
<evidence type="ECO:0000256" key="1">
    <source>
        <dbReference type="ARBA" id="ARBA00023002"/>
    </source>
</evidence>
<proteinExistence type="predicted"/>
<dbReference type="InterPro" id="IPR036291">
    <property type="entry name" value="NAD(P)-bd_dom_sf"/>
</dbReference>
<accession>A0A5N6KEH7</accession>